<dbReference type="PANTHER" id="PTHR12358:SF108">
    <property type="entry name" value="DAGKC DOMAIN-CONTAINING PROTEIN"/>
    <property type="match status" value="1"/>
</dbReference>
<dbReference type="GO" id="GO:0001727">
    <property type="term" value="F:lipid kinase activity"/>
    <property type="evidence" value="ECO:0007669"/>
    <property type="project" value="TreeGrafter"/>
</dbReference>
<reference evidence="3" key="1">
    <citation type="journal article" date="2015" name="J. Biotechnol.">
        <title>The structure of the Cyberlindnera jadinii genome and its relation to Candida utilis analyzed by the occurrence of single nucleotide polymorphisms.</title>
        <authorList>
            <person name="Rupp O."/>
            <person name="Brinkrolf K."/>
            <person name="Buerth C."/>
            <person name="Kunigo M."/>
            <person name="Schneider J."/>
            <person name="Jaenicke S."/>
            <person name="Goesmann A."/>
            <person name="Puehler A."/>
            <person name="Jaeger K.-E."/>
            <person name="Ernst J.F."/>
        </authorList>
    </citation>
    <scope>NUCLEOTIDE SEQUENCE [LARGE SCALE GENOMIC DNA]</scope>
    <source>
        <strain evidence="3">ATCC 18201 / CBS 1600 / BCRC 20928 / JCM 3617 / NBRC 0987 / NRRL Y-1542</strain>
    </source>
</reference>
<name>A0A0H5BYK7_CYBJN</name>
<dbReference type="PANTHER" id="PTHR12358">
    <property type="entry name" value="SPHINGOSINE KINASE"/>
    <property type="match status" value="1"/>
</dbReference>
<dbReference type="InterPro" id="IPR017438">
    <property type="entry name" value="ATP-NAD_kinase_N"/>
</dbReference>
<accession>A0A0H5BYK7</accession>
<dbReference type="Gene3D" id="2.60.200.40">
    <property type="match status" value="1"/>
</dbReference>
<dbReference type="EMBL" id="CDQK01000001">
    <property type="protein sequence ID" value="CEP20282.1"/>
    <property type="molecule type" value="Genomic_DNA"/>
</dbReference>
<evidence type="ECO:0000259" key="1">
    <source>
        <dbReference type="PROSITE" id="PS50146"/>
    </source>
</evidence>
<organism evidence="2 3">
    <name type="scientific">Cyberlindnera jadinii (strain ATCC 18201 / CBS 1600 / BCRC 20928 / JCM 3617 / NBRC 0987 / NRRL Y-1542)</name>
    <name type="common">Torula yeast</name>
    <name type="synonym">Candida utilis</name>
    <dbReference type="NCBI Taxonomy" id="983966"/>
    <lineage>
        <taxon>Eukaryota</taxon>
        <taxon>Fungi</taxon>
        <taxon>Dikarya</taxon>
        <taxon>Ascomycota</taxon>
        <taxon>Saccharomycotina</taxon>
        <taxon>Saccharomycetes</taxon>
        <taxon>Phaffomycetales</taxon>
        <taxon>Phaffomycetaceae</taxon>
        <taxon>Cyberlindnera</taxon>
    </lineage>
</organism>
<evidence type="ECO:0000313" key="3">
    <source>
        <dbReference type="Proteomes" id="UP000038830"/>
    </source>
</evidence>
<sequence length="410" mass="45594">MMGKVHHTELQKALLSINDKTYFVRYTEDEGASKAHMNYELVEHKLMEHGLDGTNVPSISKSTLPAHLKPGRDIKVVDSVKSGVGRGERELYISVIKPLFDLLGIEHSYSKTVDEHSIPTLASQLDLSRDHTIVVLGGDTSIYELFNGLNAEYNGERHDIDVCIVPMGTGNALAVSQGLNDEFESIVNLLTAIAKSPLPLYKVVFPQGSKVASTGSPVKEMTFCIVVSFAIHAKIVHYSEKPEWKPFGAERFKMAFAKALEEPQGFKLKVSLKRPNGEVEPFTARQQHAYIDFVATPYLEKAYRISPRSQLASPELYYVSFADQTKDELTKVVTQPYFNGAHIGNMSTEYKPVDQGSTAVIEIMEDDEDRTFTCVDGVIVSIPNPRGKKILIKHFDTSGLHYAFNIVGLQ</sequence>
<dbReference type="Pfam" id="PF00781">
    <property type="entry name" value="DAGK_cat"/>
    <property type="match status" value="1"/>
</dbReference>
<dbReference type="AlphaFoldDB" id="A0A0H5BYK7"/>
<evidence type="ECO:0000313" key="2">
    <source>
        <dbReference type="EMBL" id="CEP20282.1"/>
    </source>
</evidence>
<dbReference type="GO" id="GO:0046512">
    <property type="term" value="P:sphingosine biosynthetic process"/>
    <property type="evidence" value="ECO:0007669"/>
    <property type="project" value="TreeGrafter"/>
</dbReference>
<dbReference type="Proteomes" id="UP000038830">
    <property type="component" value="Unassembled WGS sequence"/>
</dbReference>
<proteinExistence type="predicted"/>
<dbReference type="SUPFAM" id="SSF111331">
    <property type="entry name" value="NAD kinase/diacylglycerol kinase-like"/>
    <property type="match status" value="1"/>
</dbReference>
<dbReference type="InterPro" id="IPR016064">
    <property type="entry name" value="NAD/diacylglycerol_kinase_sf"/>
</dbReference>
<dbReference type="InterPro" id="IPR001206">
    <property type="entry name" value="Diacylglycerol_kinase_cat_dom"/>
</dbReference>
<protein>
    <submittedName>
        <fullName evidence="2">DGK1 protein</fullName>
    </submittedName>
</protein>
<feature type="domain" description="DAGKc" evidence="1">
    <location>
        <begin position="69"/>
        <end position="209"/>
    </location>
</feature>
<dbReference type="GO" id="GO:0016020">
    <property type="term" value="C:membrane"/>
    <property type="evidence" value="ECO:0007669"/>
    <property type="project" value="TreeGrafter"/>
</dbReference>
<dbReference type="Gene3D" id="3.40.50.10330">
    <property type="entry name" value="Probable inorganic polyphosphate/atp-NAD kinase, domain 1"/>
    <property type="match status" value="1"/>
</dbReference>
<dbReference type="PROSITE" id="PS50146">
    <property type="entry name" value="DAGK"/>
    <property type="match status" value="1"/>
</dbReference>
<dbReference type="GO" id="GO:0005737">
    <property type="term" value="C:cytoplasm"/>
    <property type="evidence" value="ECO:0007669"/>
    <property type="project" value="TreeGrafter"/>
</dbReference>
<dbReference type="InterPro" id="IPR050187">
    <property type="entry name" value="Lipid_Phosphate_FormReg"/>
</dbReference>
<gene>
    <name evidence="2" type="primary">DGK1</name>
    <name evidence="2" type="ORF">BN1211_0084</name>
</gene>